<dbReference type="InterPro" id="IPR029485">
    <property type="entry name" value="CAT_C"/>
</dbReference>
<feature type="transmembrane region" description="Helical" evidence="6">
    <location>
        <begin position="463"/>
        <end position="482"/>
    </location>
</feature>
<evidence type="ECO:0000259" key="7">
    <source>
        <dbReference type="Pfam" id="PF13906"/>
    </source>
</evidence>
<keyword evidence="3 6" id="KW-1133">Transmembrane helix</keyword>
<feature type="transmembrane region" description="Helical" evidence="6">
    <location>
        <begin position="632"/>
        <end position="658"/>
    </location>
</feature>
<evidence type="ECO:0000256" key="4">
    <source>
        <dbReference type="ARBA" id="ARBA00023136"/>
    </source>
</evidence>
<feature type="domain" description="Cationic amino acid transporter C-terminal" evidence="7">
    <location>
        <begin position="615"/>
        <end position="665"/>
    </location>
</feature>
<keyword evidence="2 6" id="KW-0812">Transmembrane</keyword>
<dbReference type="Gene3D" id="1.20.1740.10">
    <property type="entry name" value="Amino acid/polyamine transporter I"/>
    <property type="match status" value="1"/>
</dbReference>
<feature type="compositionally biased region" description="Polar residues" evidence="5">
    <location>
        <begin position="40"/>
        <end position="50"/>
    </location>
</feature>
<accession>A0A7S2IG81</accession>
<comment type="subcellular location">
    <subcellularLocation>
        <location evidence="1">Membrane</location>
        <topology evidence="1">Multi-pass membrane protein</topology>
    </subcellularLocation>
</comment>
<feature type="compositionally biased region" description="Gly residues" evidence="5">
    <location>
        <begin position="684"/>
        <end position="697"/>
    </location>
</feature>
<evidence type="ECO:0000256" key="6">
    <source>
        <dbReference type="SAM" id="Phobius"/>
    </source>
</evidence>
<dbReference type="PANTHER" id="PTHR43243">
    <property type="entry name" value="INNER MEMBRANE TRANSPORTER YGJI-RELATED"/>
    <property type="match status" value="1"/>
</dbReference>
<feature type="transmembrane region" description="Helical" evidence="6">
    <location>
        <begin position="128"/>
        <end position="156"/>
    </location>
</feature>
<dbReference type="AlphaFoldDB" id="A0A7S2IG81"/>
<feature type="transmembrane region" description="Helical" evidence="6">
    <location>
        <begin position="553"/>
        <end position="574"/>
    </location>
</feature>
<feature type="region of interest" description="Disordered" evidence="5">
    <location>
        <begin position="1"/>
        <end position="26"/>
    </location>
</feature>
<feature type="region of interest" description="Disordered" evidence="5">
    <location>
        <begin position="58"/>
        <end position="114"/>
    </location>
</feature>
<protein>
    <recommendedName>
        <fullName evidence="7">Cationic amino acid transporter C-terminal domain-containing protein</fullName>
    </recommendedName>
</protein>
<feature type="transmembrane region" description="Helical" evidence="6">
    <location>
        <begin position="162"/>
        <end position="181"/>
    </location>
</feature>
<feature type="region of interest" description="Disordered" evidence="5">
    <location>
        <begin position="677"/>
        <end position="752"/>
    </location>
</feature>
<feature type="transmembrane region" description="Helical" evidence="6">
    <location>
        <begin position="413"/>
        <end position="436"/>
    </location>
</feature>
<dbReference type="GO" id="GO:0015171">
    <property type="term" value="F:amino acid transmembrane transporter activity"/>
    <property type="evidence" value="ECO:0007669"/>
    <property type="project" value="TreeGrafter"/>
</dbReference>
<dbReference type="InterPro" id="IPR002293">
    <property type="entry name" value="AA/rel_permease1"/>
</dbReference>
<reference evidence="8" key="1">
    <citation type="submission" date="2021-01" db="EMBL/GenBank/DDBJ databases">
        <authorList>
            <person name="Corre E."/>
            <person name="Pelletier E."/>
            <person name="Niang G."/>
            <person name="Scheremetjew M."/>
            <person name="Finn R."/>
            <person name="Kale V."/>
            <person name="Holt S."/>
            <person name="Cochrane G."/>
            <person name="Meng A."/>
            <person name="Brown T."/>
            <person name="Cohen L."/>
        </authorList>
    </citation>
    <scope>NUCLEOTIDE SEQUENCE</scope>
    <source>
        <strain evidence="8">CCMP826</strain>
    </source>
</reference>
<keyword evidence="4 6" id="KW-0472">Membrane</keyword>
<gene>
    <name evidence="8" type="ORF">HTAM1171_LOCUS11935</name>
</gene>
<dbReference type="GO" id="GO:0016020">
    <property type="term" value="C:membrane"/>
    <property type="evidence" value="ECO:0007669"/>
    <property type="project" value="UniProtKB-SubCell"/>
</dbReference>
<feature type="transmembrane region" description="Helical" evidence="6">
    <location>
        <begin position="193"/>
        <end position="217"/>
    </location>
</feature>
<feature type="region of interest" description="Disordered" evidence="5">
    <location>
        <begin position="31"/>
        <end position="50"/>
    </location>
</feature>
<organism evidence="8">
    <name type="scientific">Helicotheca tamesis</name>
    <dbReference type="NCBI Taxonomy" id="374047"/>
    <lineage>
        <taxon>Eukaryota</taxon>
        <taxon>Sar</taxon>
        <taxon>Stramenopiles</taxon>
        <taxon>Ochrophyta</taxon>
        <taxon>Bacillariophyta</taxon>
        <taxon>Mediophyceae</taxon>
        <taxon>Lithodesmiophycidae</taxon>
        <taxon>Lithodesmiales</taxon>
        <taxon>Lithodesmiaceae</taxon>
        <taxon>Helicotheca</taxon>
    </lineage>
</organism>
<feature type="transmembrane region" description="Helical" evidence="6">
    <location>
        <begin position="267"/>
        <end position="284"/>
    </location>
</feature>
<dbReference type="Pfam" id="PF13520">
    <property type="entry name" value="AA_permease_2"/>
    <property type="match status" value="1"/>
</dbReference>
<feature type="transmembrane region" description="Helical" evidence="6">
    <location>
        <begin position="369"/>
        <end position="393"/>
    </location>
</feature>
<evidence type="ECO:0000256" key="5">
    <source>
        <dbReference type="SAM" id="MobiDB-lite"/>
    </source>
</evidence>
<evidence type="ECO:0000313" key="8">
    <source>
        <dbReference type="EMBL" id="CAD9518043.1"/>
    </source>
</evidence>
<name>A0A7S2IG81_9STRA</name>
<evidence type="ECO:0000256" key="2">
    <source>
        <dbReference type="ARBA" id="ARBA00022692"/>
    </source>
</evidence>
<evidence type="ECO:0000256" key="3">
    <source>
        <dbReference type="ARBA" id="ARBA00022989"/>
    </source>
</evidence>
<sequence length="752" mass="80692">MSTTSKQPQHPLSLSSTPVGCSTDNLLNHSSVEQRHRHSGSATSSNTKTTHATFAPEIAASSSSSHSYNPPPPHHRTSTRNYNNSSSPFLRKPIWLASSPTPHPPNSTTEETTNNNDHQLLLHRHLSLFDLIMVGVGSTVGSGIFVLCGLIAHNYAGPSTCLSWIISGAAACCSGLCYAELSALFPTAGSSYAYAYVTMGELPAVVAAACLTLEYVFSASAVARSWGDKIVEYYMQEYRSSGAAVEEEEEERDWIVTMLEPGGQNGYINPMAFLVSFLSVLLLLNGVKESKFVTNLFTTIKIALVSFLCIAGFLLFQKENIQPFIPAKFGLSGIFRGATSSFFGYIGYDEICCLAGEAQNPSVNLPRSILASLVIVTVLYVAAALALTGMVPWEYISETSSFPDAFRYRGWELCAQISALGEIITLPLVVLVTIMAQPRLQYAMSIDGLLPPIFAHVDSTGNLWHGTLISGTIMVVIATCVPFTYLDDLISAGILVAFSMTDASVILIRHQSPEYAAGTTTTTTPYWLEIMLCLFNVLSFVQGLVLGNYMHHVFGISVSVMIGLVLIGLVYGIATYCPKSSVFGGGRMMGGGKMHQIDEYGGGGGEYGAAAAGRFQTPFVPYLPLAGAFANWYLIAQLEFFGLFLLVLYIGASIFYYFAYGAKHSVGNNQGWGGGASTMNRGGEVQGGREGGGGGGYQTIYSDAGDGDTYEGDSDSFDQQHPQPLRTMISLPRVRRGDDGYMGDVVSGSSDT</sequence>
<evidence type="ECO:0000256" key="1">
    <source>
        <dbReference type="ARBA" id="ARBA00004141"/>
    </source>
</evidence>
<feature type="compositionally biased region" description="Acidic residues" evidence="5">
    <location>
        <begin position="705"/>
        <end position="716"/>
    </location>
</feature>
<dbReference type="Pfam" id="PF13906">
    <property type="entry name" value="AA_permease_C"/>
    <property type="match status" value="1"/>
</dbReference>
<proteinExistence type="predicted"/>
<dbReference type="PANTHER" id="PTHR43243:SF82">
    <property type="entry name" value="CATIONIC AMINO ACID TRANSPORTER C-TERMINAL DOMAIN-CONTAINING PROTEIN"/>
    <property type="match status" value="1"/>
</dbReference>
<feature type="transmembrane region" description="Helical" evidence="6">
    <location>
        <begin position="528"/>
        <end position="546"/>
    </location>
</feature>
<dbReference type="EMBL" id="HBGV01019259">
    <property type="protein sequence ID" value="CAD9518043.1"/>
    <property type="molecule type" value="Transcribed_RNA"/>
</dbReference>
<feature type="transmembrane region" description="Helical" evidence="6">
    <location>
        <begin position="296"/>
        <end position="316"/>
    </location>
</feature>